<dbReference type="Proteomes" id="UP000589818">
    <property type="component" value="Unassembled WGS sequence"/>
</dbReference>
<protein>
    <submittedName>
        <fullName evidence="1">Uncharacterized protein</fullName>
    </submittedName>
</protein>
<comment type="caution">
    <text evidence="1">The sequence shown here is derived from an EMBL/GenBank/DDBJ whole genome shotgun (WGS) entry which is preliminary data.</text>
</comment>
<name>A0ACC5MDX2_9PSED</name>
<reference evidence="1" key="1">
    <citation type="submission" date="2020-08" db="EMBL/GenBank/DDBJ databases">
        <title>Plant associated metagenomes--Microbial community diversity and host control of community assembly across model and emerging plant ecological genomics systems.</title>
        <authorList>
            <person name="Dangl J."/>
        </authorList>
    </citation>
    <scope>NUCLEOTIDE SEQUENCE</scope>
    <source>
        <strain evidence="1">KD5</strain>
    </source>
</reference>
<proteinExistence type="predicted"/>
<gene>
    <name evidence="1" type="ORF">FHR69_002667</name>
</gene>
<evidence type="ECO:0000313" key="1">
    <source>
        <dbReference type="EMBL" id="MBB2886801.1"/>
    </source>
</evidence>
<sequence>MGEFVITHRKYLLELKALLVAHRLPRKGNRGQTTIFLMVSKSVVCPLMLLIRRV</sequence>
<organism evidence="1 2">
    <name type="scientific">Pseudomonas umsongensis</name>
    <dbReference type="NCBI Taxonomy" id="198618"/>
    <lineage>
        <taxon>Bacteria</taxon>
        <taxon>Pseudomonadati</taxon>
        <taxon>Pseudomonadota</taxon>
        <taxon>Gammaproteobacteria</taxon>
        <taxon>Pseudomonadales</taxon>
        <taxon>Pseudomonadaceae</taxon>
        <taxon>Pseudomonas</taxon>
    </lineage>
</organism>
<accession>A0ACC5MDX2</accession>
<dbReference type="EMBL" id="JACHVR010000001">
    <property type="protein sequence ID" value="MBB2886801.1"/>
    <property type="molecule type" value="Genomic_DNA"/>
</dbReference>
<keyword evidence="2" id="KW-1185">Reference proteome</keyword>
<evidence type="ECO:0000313" key="2">
    <source>
        <dbReference type="Proteomes" id="UP000589818"/>
    </source>
</evidence>